<dbReference type="Proteomes" id="UP000038750">
    <property type="component" value="Unassembled WGS sequence"/>
</dbReference>
<gene>
    <name evidence="1" type="ORF">ERS008530_03870</name>
</gene>
<sequence>MSNFIPLHVQQAPVYVLSLESTPFSRSISDDDCCAWCRHLLYRPGELSLCQLHNMHDWPARFNEDGYALDCEQQLACR</sequence>
<organism evidence="1 2">
    <name type="scientific">Yersinia intermedia</name>
    <dbReference type="NCBI Taxonomy" id="631"/>
    <lineage>
        <taxon>Bacteria</taxon>
        <taxon>Pseudomonadati</taxon>
        <taxon>Pseudomonadota</taxon>
        <taxon>Gammaproteobacteria</taxon>
        <taxon>Enterobacterales</taxon>
        <taxon>Yersiniaceae</taxon>
        <taxon>Yersinia</taxon>
    </lineage>
</organism>
<evidence type="ECO:0000313" key="1">
    <source>
        <dbReference type="EMBL" id="CNG48167.1"/>
    </source>
</evidence>
<name>A0A0T9MUD3_YERIN</name>
<evidence type="ECO:0000313" key="2">
    <source>
        <dbReference type="Proteomes" id="UP000038750"/>
    </source>
</evidence>
<reference evidence="1 2" key="1">
    <citation type="submission" date="2015-03" db="EMBL/GenBank/DDBJ databases">
        <authorList>
            <person name="Murphy D."/>
        </authorList>
    </citation>
    <scope>NUCLEOTIDE SEQUENCE [LARGE SCALE GENOMIC DNA]</scope>
    <source>
        <strain evidence="1 2">BR165/97</strain>
    </source>
</reference>
<accession>A0A0T9MUD3</accession>
<dbReference type="OrthoDB" id="8913045at2"/>
<dbReference type="EMBL" id="CPZJ01000019">
    <property type="protein sequence ID" value="CNG48167.1"/>
    <property type="molecule type" value="Genomic_DNA"/>
</dbReference>
<proteinExistence type="predicted"/>
<protein>
    <recommendedName>
        <fullName evidence="3">Antirestriction protein</fullName>
    </recommendedName>
</protein>
<evidence type="ECO:0008006" key="3">
    <source>
        <dbReference type="Google" id="ProtNLM"/>
    </source>
</evidence>
<dbReference type="AlphaFoldDB" id="A0A0T9MUD3"/>
<dbReference type="RefSeq" id="WP_073999971.1">
    <property type="nucleotide sequence ID" value="NZ_CPZJ01000019.1"/>
</dbReference>